<dbReference type="SUPFAM" id="SSF55821">
    <property type="entry name" value="YrdC/RibB"/>
    <property type="match status" value="1"/>
</dbReference>
<evidence type="ECO:0000313" key="12">
    <source>
        <dbReference type="EMBL" id="AOM83672.1"/>
    </source>
</evidence>
<evidence type="ECO:0000256" key="1">
    <source>
        <dbReference type="ARBA" id="ARBA00004711"/>
    </source>
</evidence>
<gene>
    <name evidence="12" type="primary">hypF</name>
    <name evidence="12" type="ORF">BBEV_2331</name>
</gene>
<evidence type="ECO:0000256" key="7">
    <source>
        <dbReference type="ARBA" id="ARBA00048220"/>
    </source>
</evidence>
<organism evidence="12 13">
    <name type="scientific">Salisediminibacterium beveridgei</name>
    <dbReference type="NCBI Taxonomy" id="632773"/>
    <lineage>
        <taxon>Bacteria</taxon>
        <taxon>Bacillati</taxon>
        <taxon>Bacillota</taxon>
        <taxon>Bacilli</taxon>
        <taxon>Bacillales</taxon>
        <taxon>Bacillaceae</taxon>
        <taxon>Salisediminibacterium</taxon>
    </lineage>
</organism>
<dbReference type="AlphaFoldDB" id="A0A1D7QXD8"/>
<evidence type="ECO:0000256" key="6">
    <source>
        <dbReference type="ARBA" id="ARBA00022833"/>
    </source>
</evidence>
<evidence type="ECO:0000256" key="8">
    <source>
        <dbReference type="PIRNR" id="PIRNR006256"/>
    </source>
</evidence>
<dbReference type="Proteomes" id="UP000094463">
    <property type="component" value="Chromosome"/>
</dbReference>
<dbReference type="Pfam" id="PF17788">
    <property type="entry name" value="HypF_C"/>
    <property type="match status" value="1"/>
</dbReference>
<dbReference type="GO" id="GO:0008270">
    <property type="term" value="F:zinc ion binding"/>
    <property type="evidence" value="ECO:0007669"/>
    <property type="project" value="UniProtKB-KW"/>
</dbReference>
<sequence length="749" mass="84239">MGFRPFVYRIAHETRISGHVQNNMDGVRIFAEGHVEDVSTFIHRLHNELPPLAKIQSFEQWDSPVKNLTDFTISKSTSQGHSALVIPVDAAVCQDCLTEMKDVNDRRYRYPFINCTNCGPRYTIIRSLPYDRPVTTMKDFPLCSACEAEYSDPMNRRHHAQPIACPACGPSLKYHSMSRTGEGNLENEPALSRTIRDLEEGKTVAIKGLGGFHFACDAKNSQAVRQLRRRKKRPTKPFAVMVNSIDSARQFALVSEEEESLLKSAEAPVVVMQKKERTGLSEAVAPGMTSIGLFLPSTPLHALIMEKFDALVMTSGNLSGEPMFFDEEDVLERGHHLVDSMLFHNRKIARPIDDSVMEVRDGQTHFYRRARGFVPDPIVTPFDVDGIIALGAQLKNTFTFGRGKQLFVGPHNGDLDQLPSANEAKALLKSFRKLTQIEPTDWVMDYHPNYPQRAWLGDTTLPIYYVWHHHAHMVSMMADRKLALDEPVIGVMLDGTGYGHDDTMWGFEWLYGDVGSFERFASIEPLPLPGGDQGTRYPWRQASAWLYLHQTDEADALIQAWFHPAEEERALLQHMVQRDLAMNYVSSAGRLFDCVSAILGVVYEVFEEGEAAIKLSEMVRYSDRFEPFELPSWRMKKDVRVYQTDELIAAVIKAKRNGVDTTKIAGMFHETLARMIAEETLAISTQTGCNAVLFSGGTMHNPYIERRVKAMLNASSLSVLTHRNIPCNDGGISLGQALIASNARLNRSK</sequence>
<dbReference type="InterPro" id="IPR001792">
    <property type="entry name" value="Acylphosphatase-like_dom"/>
</dbReference>
<dbReference type="NCBIfam" id="TIGR00143">
    <property type="entry name" value="hypF"/>
    <property type="match status" value="1"/>
</dbReference>
<dbReference type="InterPro" id="IPR004421">
    <property type="entry name" value="Carbamoyltransferase_HypF"/>
</dbReference>
<dbReference type="GO" id="GO:0051604">
    <property type="term" value="P:protein maturation"/>
    <property type="evidence" value="ECO:0007669"/>
    <property type="project" value="TreeGrafter"/>
</dbReference>
<dbReference type="PROSITE" id="PS51163">
    <property type="entry name" value="YRDC"/>
    <property type="match status" value="1"/>
</dbReference>
<dbReference type="Pfam" id="PF01300">
    <property type="entry name" value="Sua5_yciO_yrdC"/>
    <property type="match status" value="1"/>
</dbReference>
<dbReference type="InterPro" id="IPR036046">
    <property type="entry name" value="Acylphosphatase-like_dom_sf"/>
</dbReference>
<reference evidence="12 13" key="1">
    <citation type="submission" date="2015-08" db="EMBL/GenBank/DDBJ databases">
        <title>The complete genome sequence of Bacillus beveridgei MLTeJB.</title>
        <authorList>
            <person name="Hanson T.E."/>
            <person name="Mesa C."/>
            <person name="Basesman S.M."/>
            <person name="Oremland R.S."/>
        </authorList>
    </citation>
    <scope>NUCLEOTIDE SEQUENCE [LARGE SCALE GENOMIC DNA]</scope>
    <source>
        <strain evidence="12 13">MLTeJB</strain>
    </source>
</reference>
<evidence type="ECO:0000256" key="9">
    <source>
        <dbReference type="PROSITE-ProRule" id="PRU00520"/>
    </source>
</evidence>
<dbReference type="InterPro" id="IPR006070">
    <property type="entry name" value="Sua5-like_dom"/>
</dbReference>
<dbReference type="Gene3D" id="3.30.110.120">
    <property type="match status" value="1"/>
</dbReference>
<dbReference type="GO" id="GO:0016874">
    <property type="term" value="F:ligase activity"/>
    <property type="evidence" value="ECO:0007669"/>
    <property type="project" value="UniProtKB-UniRule"/>
</dbReference>
<keyword evidence="9" id="KW-0378">Hydrolase</keyword>
<dbReference type="Pfam" id="PF00708">
    <property type="entry name" value="Acylphosphatase"/>
    <property type="match status" value="1"/>
</dbReference>
<dbReference type="InterPro" id="IPR055128">
    <property type="entry name" value="HypF_C_2"/>
</dbReference>
<dbReference type="Pfam" id="PF22521">
    <property type="entry name" value="HypF_C_2"/>
    <property type="match status" value="1"/>
</dbReference>
<keyword evidence="3" id="KW-0436">Ligase</keyword>
<dbReference type="PANTHER" id="PTHR42959:SF1">
    <property type="entry name" value="CARBAMOYLTRANSFERASE HYPF"/>
    <property type="match status" value="1"/>
</dbReference>
<dbReference type="Gene3D" id="3.90.870.50">
    <property type="match status" value="1"/>
</dbReference>
<name>A0A1D7QXD8_9BACI</name>
<comment type="similarity">
    <text evidence="2 8">Belongs to the carbamoyltransferase HypF family.</text>
</comment>
<protein>
    <recommendedName>
        <fullName evidence="8">Carbamoyltransferase</fullName>
        <ecNumber evidence="8">6.2.-.-</ecNumber>
    </recommendedName>
</protein>
<dbReference type="PROSITE" id="PS51160">
    <property type="entry name" value="ACYLPHOSPHATASE_3"/>
    <property type="match status" value="1"/>
</dbReference>
<evidence type="ECO:0000256" key="2">
    <source>
        <dbReference type="ARBA" id="ARBA00008097"/>
    </source>
</evidence>
<dbReference type="PANTHER" id="PTHR42959">
    <property type="entry name" value="CARBAMOYLTRANSFERASE"/>
    <property type="match status" value="1"/>
</dbReference>
<dbReference type="STRING" id="632773.BBEV_2331"/>
<keyword evidence="13" id="KW-1185">Reference proteome</keyword>
<dbReference type="UniPathway" id="UPA00335"/>
<comment type="catalytic activity">
    <reaction evidence="9">
        <text>an acyl phosphate + H2O = a carboxylate + phosphate + H(+)</text>
        <dbReference type="Rhea" id="RHEA:14965"/>
        <dbReference type="ChEBI" id="CHEBI:15377"/>
        <dbReference type="ChEBI" id="CHEBI:15378"/>
        <dbReference type="ChEBI" id="CHEBI:29067"/>
        <dbReference type="ChEBI" id="CHEBI:43474"/>
        <dbReference type="ChEBI" id="CHEBI:59918"/>
        <dbReference type="EC" id="3.6.1.7"/>
    </reaction>
</comment>
<evidence type="ECO:0000259" key="10">
    <source>
        <dbReference type="PROSITE" id="PS51160"/>
    </source>
</evidence>
<evidence type="ECO:0000259" key="11">
    <source>
        <dbReference type="PROSITE" id="PS51163"/>
    </source>
</evidence>
<dbReference type="Pfam" id="PF07503">
    <property type="entry name" value="zf-HYPF"/>
    <property type="match status" value="2"/>
</dbReference>
<dbReference type="PIRSF" id="PIRSF006256">
    <property type="entry name" value="CMPcnvr_hdrg_mat"/>
    <property type="match status" value="1"/>
</dbReference>
<evidence type="ECO:0000256" key="5">
    <source>
        <dbReference type="ARBA" id="ARBA00022771"/>
    </source>
</evidence>
<comment type="catalytic activity">
    <reaction evidence="7">
        <text>C-terminal L-cysteinyl-[HypE protein] + carbamoyl phosphate + ATP + H2O = C-terminal S-carboxamide-L-cysteinyl-[HypE protein] + AMP + phosphate + diphosphate + H(+)</text>
        <dbReference type="Rhea" id="RHEA:55636"/>
        <dbReference type="Rhea" id="RHEA-COMP:14247"/>
        <dbReference type="Rhea" id="RHEA-COMP:14392"/>
        <dbReference type="ChEBI" id="CHEBI:15377"/>
        <dbReference type="ChEBI" id="CHEBI:15378"/>
        <dbReference type="ChEBI" id="CHEBI:30616"/>
        <dbReference type="ChEBI" id="CHEBI:33019"/>
        <dbReference type="ChEBI" id="CHEBI:43474"/>
        <dbReference type="ChEBI" id="CHEBI:58228"/>
        <dbReference type="ChEBI" id="CHEBI:76913"/>
        <dbReference type="ChEBI" id="CHEBI:139126"/>
        <dbReference type="ChEBI" id="CHEBI:456215"/>
    </reaction>
</comment>
<proteinExistence type="inferred from homology"/>
<dbReference type="GO" id="GO:0003998">
    <property type="term" value="F:acylphosphatase activity"/>
    <property type="evidence" value="ECO:0007669"/>
    <property type="project" value="UniProtKB-EC"/>
</dbReference>
<dbReference type="InterPro" id="IPR017945">
    <property type="entry name" value="DHBP_synth_RibB-like_a/b_dom"/>
</dbReference>
<feature type="active site" evidence="9">
    <location>
        <position position="4"/>
    </location>
</feature>
<dbReference type="EC" id="6.2.-.-" evidence="8"/>
<comment type="pathway">
    <text evidence="1">Protein modification; [NiFe] hydrogenase maturation.</text>
</comment>
<dbReference type="PATRIC" id="fig|632773.3.peg.2435"/>
<keyword evidence="5" id="KW-0863">Zinc-finger</keyword>
<keyword evidence="4" id="KW-0479">Metal-binding</keyword>
<dbReference type="InterPro" id="IPR051060">
    <property type="entry name" value="Carbamoyltrans_HypF-like"/>
</dbReference>
<dbReference type="EMBL" id="CP012502">
    <property type="protein sequence ID" value="AOM83672.1"/>
    <property type="molecule type" value="Genomic_DNA"/>
</dbReference>
<dbReference type="KEGG" id="bbev:BBEV_2331"/>
<dbReference type="InterPro" id="IPR041440">
    <property type="entry name" value="HypF_C"/>
</dbReference>
<evidence type="ECO:0000256" key="4">
    <source>
        <dbReference type="ARBA" id="ARBA00022723"/>
    </source>
</evidence>
<dbReference type="Gene3D" id="3.30.420.360">
    <property type="match status" value="1"/>
</dbReference>
<dbReference type="GO" id="GO:0003725">
    <property type="term" value="F:double-stranded RNA binding"/>
    <property type="evidence" value="ECO:0007669"/>
    <property type="project" value="InterPro"/>
</dbReference>
<evidence type="ECO:0000256" key="3">
    <source>
        <dbReference type="ARBA" id="ARBA00022598"/>
    </source>
</evidence>
<feature type="active site" evidence="9">
    <location>
        <position position="22"/>
    </location>
</feature>
<dbReference type="GO" id="GO:0016743">
    <property type="term" value="F:carboxyl- or carbamoyltransferase activity"/>
    <property type="evidence" value="ECO:0007669"/>
    <property type="project" value="UniProtKB-UniRule"/>
</dbReference>
<feature type="domain" description="YrdC-like" evidence="11">
    <location>
        <begin position="188"/>
        <end position="372"/>
    </location>
</feature>
<dbReference type="Gene3D" id="3.30.420.40">
    <property type="match status" value="1"/>
</dbReference>
<evidence type="ECO:0000313" key="13">
    <source>
        <dbReference type="Proteomes" id="UP000094463"/>
    </source>
</evidence>
<accession>A0A1D7QXD8</accession>
<feature type="domain" description="Acylphosphatase-like" evidence="10">
    <location>
        <begin position="1"/>
        <end position="75"/>
    </location>
</feature>
<keyword evidence="6" id="KW-0862">Zinc</keyword>
<dbReference type="SUPFAM" id="SSF54975">
    <property type="entry name" value="Acylphosphatase/BLUF domain-like"/>
    <property type="match status" value="1"/>
</dbReference>
<dbReference type="InterPro" id="IPR011125">
    <property type="entry name" value="Znf_HypF"/>
</dbReference>